<dbReference type="EMBL" id="VLXZ01000007">
    <property type="protein sequence ID" value="TSB46281.1"/>
    <property type="molecule type" value="Genomic_DNA"/>
</dbReference>
<dbReference type="InterPro" id="IPR036249">
    <property type="entry name" value="Thioredoxin-like_sf"/>
</dbReference>
<comment type="similarity">
    <text evidence="1">Belongs to the SCO1/2 family.</text>
</comment>
<dbReference type="Proteomes" id="UP000318521">
    <property type="component" value="Unassembled WGS sequence"/>
</dbReference>
<feature type="binding site" evidence="2">
    <location>
        <position position="39"/>
    </location>
    <ligand>
        <name>Cu cation</name>
        <dbReference type="ChEBI" id="CHEBI:23378"/>
    </ligand>
</feature>
<dbReference type="Pfam" id="PF02630">
    <property type="entry name" value="SCO1-SenC"/>
    <property type="match status" value="1"/>
</dbReference>
<comment type="caution">
    <text evidence="4">The sequence shown here is derived from an EMBL/GenBank/DDBJ whole genome shotgun (WGS) entry which is preliminary data.</text>
</comment>
<evidence type="ECO:0000313" key="4">
    <source>
        <dbReference type="EMBL" id="TSB46281.1"/>
    </source>
</evidence>
<dbReference type="Gene3D" id="3.40.30.10">
    <property type="entry name" value="Glutaredoxin"/>
    <property type="match status" value="1"/>
</dbReference>
<keyword evidence="2" id="KW-0186">Copper</keyword>
<keyword evidence="5" id="KW-1185">Reference proteome</keyword>
<dbReference type="PANTHER" id="PTHR12151:SF25">
    <property type="entry name" value="LINALOOL DEHYDRATASE_ISOMERASE DOMAIN-CONTAINING PROTEIN"/>
    <property type="match status" value="1"/>
</dbReference>
<evidence type="ECO:0000256" key="1">
    <source>
        <dbReference type="ARBA" id="ARBA00010996"/>
    </source>
</evidence>
<protein>
    <submittedName>
        <fullName evidence="4">SCO family protein</fullName>
    </submittedName>
</protein>
<keyword evidence="2" id="KW-0479">Metal-binding</keyword>
<sequence>MEVTELEFLNQEGEEQQTNDFEGGYWLANMVFTSCPEICPIMSPNMQNLQATAIDEGIPLQFVSFTVDPETDSPELLKQYGTNLGVDYNSWTFATGYEQEEIETFSLETFKSPVQKVEDGSDILHVTAFFLVDDEGTIIRKYDGLETDQTAIVQDLKDTIK</sequence>
<feature type="binding site" evidence="2">
    <location>
        <position position="125"/>
    </location>
    <ligand>
        <name>Cu cation</name>
        <dbReference type="ChEBI" id="CHEBI:23378"/>
    </ligand>
</feature>
<accession>A0A553ZXV1</accession>
<feature type="disulfide bond" description="Redox-active" evidence="3">
    <location>
        <begin position="35"/>
        <end position="39"/>
    </location>
</feature>
<dbReference type="AlphaFoldDB" id="A0A553ZXV1"/>
<evidence type="ECO:0000256" key="2">
    <source>
        <dbReference type="PIRSR" id="PIRSR603782-1"/>
    </source>
</evidence>
<evidence type="ECO:0000313" key="5">
    <source>
        <dbReference type="Proteomes" id="UP000318521"/>
    </source>
</evidence>
<dbReference type="PANTHER" id="PTHR12151">
    <property type="entry name" value="ELECTRON TRANSPORT PROTIN SCO1/SENC FAMILY MEMBER"/>
    <property type="match status" value="1"/>
</dbReference>
<evidence type="ECO:0000256" key="3">
    <source>
        <dbReference type="PIRSR" id="PIRSR603782-2"/>
    </source>
</evidence>
<keyword evidence="3" id="KW-1015">Disulfide bond</keyword>
<dbReference type="InterPro" id="IPR003782">
    <property type="entry name" value="SCO1/SenC"/>
</dbReference>
<proteinExistence type="inferred from homology"/>
<gene>
    <name evidence="4" type="ORF">FN960_12355</name>
</gene>
<dbReference type="OrthoDB" id="9811998at2"/>
<organism evidence="4 5">
    <name type="scientific">Alkalicoccobacillus porphyridii</name>
    <dbReference type="NCBI Taxonomy" id="2597270"/>
    <lineage>
        <taxon>Bacteria</taxon>
        <taxon>Bacillati</taxon>
        <taxon>Bacillota</taxon>
        <taxon>Bacilli</taxon>
        <taxon>Bacillales</taxon>
        <taxon>Bacillaceae</taxon>
        <taxon>Alkalicoccobacillus</taxon>
    </lineage>
</organism>
<dbReference type="GO" id="GO:0046872">
    <property type="term" value="F:metal ion binding"/>
    <property type="evidence" value="ECO:0007669"/>
    <property type="project" value="UniProtKB-KW"/>
</dbReference>
<feature type="binding site" evidence="2">
    <location>
        <position position="35"/>
    </location>
    <ligand>
        <name>Cu cation</name>
        <dbReference type="ChEBI" id="CHEBI:23378"/>
    </ligand>
</feature>
<dbReference type="SUPFAM" id="SSF52833">
    <property type="entry name" value="Thioredoxin-like"/>
    <property type="match status" value="1"/>
</dbReference>
<dbReference type="CDD" id="cd02968">
    <property type="entry name" value="SCO"/>
    <property type="match status" value="1"/>
</dbReference>
<reference evidence="4 5" key="1">
    <citation type="submission" date="2019-07" db="EMBL/GenBank/DDBJ databases">
        <authorList>
            <person name="Park Y.J."/>
            <person name="Jeong S.E."/>
            <person name="Jung H.S."/>
        </authorList>
    </citation>
    <scope>NUCLEOTIDE SEQUENCE [LARGE SCALE GENOMIC DNA]</scope>
    <source>
        <strain evidence="5">P16(2019)</strain>
    </source>
</reference>
<name>A0A553ZXV1_9BACI</name>